<dbReference type="InterPro" id="IPR005225">
    <property type="entry name" value="Small_GTP-bd"/>
</dbReference>
<dbReference type="EMBL" id="CP146016">
    <property type="protein sequence ID" value="WWQ60163.1"/>
    <property type="molecule type" value="Genomic_DNA"/>
</dbReference>
<name>A0AAX4L0T3_9CREN</name>
<dbReference type="Proteomes" id="UP001432202">
    <property type="component" value="Chromosome"/>
</dbReference>
<dbReference type="Gene3D" id="1.20.120.1190">
    <property type="match status" value="1"/>
</dbReference>
<proteinExistence type="predicted"/>
<protein>
    <submittedName>
        <fullName evidence="3">GTPase</fullName>
    </submittedName>
</protein>
<dbReference type="PANTHER" id="PTHR45759">
    <property type="entry name" value="NUCLEOLAR GTP-BINDING PROTEIN 1"/>
    <property type="match status" value="1"/>
</dbReference>
<gene>
    <name evidence="3" type="ORF">V6M85_12030</name>
</gene>
<dbReference type="InterPro" id="IPR027417">
    <property type="entry name" value="P-loop_NTPase"/>
</dbReference>
<keyword evidence="1" id="KW-0547">Nucleotide-binding</keyword>
<dbReference type="SUPFAM" id="SSF52540">
    <property type="entry name" value="P-loop containing nucleoside triphosphate hydrolases"/>
    <property type="match status" value="1"/>
</dbReference>
<dbReference type="Pfam" id="PF17835">
    <property type="entry name" value="NOG1_N"/>
    <property type="match status" value="1"/>
</dbReference>
<dbReference type="PROSITE" id="PS51710">
    <property type="entry name" value="G_OBG"/>
    <property type="match status" value="1"/>
</dbReference>
<dbReference type="NCBIfam" id="TIGR00231">
    <property type="entry name" value="small_GTP"/>
    <property type="match status" value="1"/>
</dbReference>
<feature type="domain" description="OBG-type G" evidence="2">
    <location>
        <begin position="157"/>
        <end position="323"/>
    </location>
</feature>
<evidence type="ECO:0000256" key="1">
    <source>
        <dbReference type="ARBA" id="ARBA00022741"/>
    </source>
</evidence>
<dbReference type="RefSeq" id="WP_338600473.1">
    <property type="nucleotide sequence ID" value="NZ_CP146016.1"/>
</dbReference>
<evidence type="ECO:0000313" key="4">
    <source>
        <dbReference type="Proteomes" id="UP001432202"/>
    </source>
</evidence>
<dbReference type="InterPro" id="IPR006073">
    <property type="entry name" value="GTP-bd"/>
</dbReference>
<dbReference type="Pfam" id="PF01926">
    <property type="entry name" value="MMR_HSR1"/>
    <property type="match status" value="1"/>
</dbReference>
<evidence type="ECO:0000259" key="2">
    <source>
        <dbReference type="PROSITE" id="PS51710"/>
    </source>
</evidence>
<dbReference type="AlphaFoldDB" id="A0AAX4L0T3"/>
<accession>A0AAX4L0T3</accession>
<evidence type="ECO:0000313" key="3">
    <source>
        <dbReference type="EMBL" id="WWQ60163.1"/>
    </source>
</evidence>
<sequence>MLNPFERLKIPPKVNETIKSMLNRLPKIAGSSVKDREIRRLNEYYERVKKYYTFVEQFPRIEELHPFYLESIKIITDVDKLKICLSITRKASMISMRILKKYVNQIRKSPEEVANKLMRQAFGRVSSILRNSSECIDSVINIATELKKIRTIDPTLPTIIVAGPPNVGKSTLVTKISTAKPEIANYPFTTKEIHVGHVILDLLRIQVIDTPGILDRPENERNKIERKAINAIRNLNGIVLFMFDTSISSVLSIESQIELFKEVKSMNKIIIPVINKIDERYEEYYKRIVNFLQSEGVTKWYEISAEKGTGLDKLKEELFSLILRGNINDISRN</sequence>
<reference evidence="3 4" key="1">
    <citation type="submission" date="2024-02" db="EMBL/GenBank/DDBJ databases">
        <title>STSV induces naive adaptation in Sulfolobus.</title>
        <authorList>
            <person name="Xiang X."/>
            <person name="Song M."/>
        </authorList>
    </citation>
    <scope>NUCLEOTIDE SEQUENCE [LARGE SCALE GENOMIC DNA]</scope>
    <source>
        <strain evidence="3 4">RT2</strain>
    </source>
</reference>
<keyword evidence="4" id="KW-1185">Reference proteome</keyword>
<dbReference type="GeneID" id="89337509"/>
<dbReference type="InterPro" id="IPR041623">
    <property type="entry name" value="NOG1_N"/>
</dbReference>
<dbReference type="PRINTS" id="PR00326">
    <property type="entry name" value="GTP1OBG"/>
</dbReference>
<dbReference type="Gene3D" id="3.40.50.300">
    <property type="entry name" value="P-loop containing nucleotide triphosphate hydrolases"/>
    <property type="match status" value="1"/>
</dbReference>
<dbReference type="CDD" id="cd01897">
    <property type="entry name" value="NOG"/>
    <property type="match status" value="1"/>
</dbReference>
<organism evidence="3 4">
    <name type="scientific">Sulfolobus tengchongensis</name>
    <dbReference type="NCBI Taxonomy" id="207809"/>
    <lineage>
        <taxon>Archaea</taxon>
        <taxon>Thermoproteota</taxon>
        <taxon>Thermoprotei</taxon>
        <taxon>Sulfolobales</taxon>
        <taxon>Sulfolobaceae</taxon>
        <taxon>Sulfolobus</taxon>
    </lineage>
</organism>
<dbReference type="GO" id="GO:0005525">
    <property type="term" value="F:GTP binding"/>
    <property type="evidence" value="ECO:0007669"/>
    <property type="project" value="InterPro"/>
</dbReference>
<dbReference type="InterPro" id="IPR031167">
    <property type="entry name" value="G_OBG"/>
</dbReference>